<keyword evidence="3" id="KW-1185">Reference proteome</keyword>
<dbReference type="RefSeq" id="WP_183635707.1">
    <property type="nucleotide sequence ID" value="NZ_BAABLE010000005.1"/>
</dbReference>
<evidence type="ECO:0000256" key="1">
    <source>
        <dbReference type="SAM" id="SignalP"/>
    </source>
</evidence>
<evidence type="ECO:0000313" key="2">
    <source>
        <dbReference type="EMBL" id="MBB4013784.1"/>
    </source>
</evidence>
<dbReference type="AlphaFoldDB" id="A0A840BMM9"/>
<protein>
    <recommendedName>
        <fullName evidence="4">Lipoprotein</fullName>
    </recommendedName>
</protein>
<sequence>MKRLIGAAALTFGLLASFGACAHDGYDRDHYRDWHEHHERERHEHEWRERAWREHEWREHEWRERERWHDDHRGWYPVYAPAYRPYYPVPVPVPVYPRAAITIGIPPIVIPLH</sequence>
<dbReference type="PROSITE" id="PS51257">
    <property type="entry name" value="PROKAR_LIPOPROTEIN"/>
    <property type="match status" value="1"/>
</dbReference>
<accession>A0A840BMM9</accession>
<keyword evidence="1" id="KW-0732">Signal</keyword>
<organism evidence="2 3">
    <name type="scientific">Niveibacterium umoris</name>
    <dbReference type="NCBI Taxonomy" id="1193620"/>
    <lineage>
        <taxon>Bacteria</taxon>
        <taxon>Pseudomonadati</taxon>
        <taxon>Pseudomonadota</taxon>
        <taxon>Betaproteobacteria</taxon>
        <taxon>Rhodocyclales</taxon>
        <taxon>Rhodocyclaceae</taxon>
        <taxon>Niveibacterium</taxon>
    </lineage>
</organism>
<gene>
    <name evidence="2" type="ORF">GGR36_003130</name>
</gene>
<comment type="caution">
    <text evidence="2">The sequence shown here is derived from an EMBL/GenBank/DDBJ whole genome shotgun (WGS) entry which is preliminary data.</text>
</comment>
<proteinExistence type="predicted"/>
<evidence type="ECO:0008006" key="4">
    <source>
        <dbReference type="Google" id="ProtNLM"/>
    </source>
</evidence>
<reference evidence="2 3" key="1">
    <citation type="submission" date="2020-08" db="EMBL/GenBank/DDBJ databases">
        <title>Genomic Encyclopedia of Type Strains, Phase IV (KMG-IV): sequencing the most valuable type-strain genomes for metagenomic binning, comparative biology and taxonomic classification.</title>
        <authorList>
            <person name="Goeker M."/>
        </authorList>
    </citation>
    <scope>NUCLEOTIDE SEQUENCE [LARGE SCALE GENOMIC DNA]</scope>
    <source>
        <strain evidence="2 3">DSM 106739</strain>
    </source>
</reference>
<feature type="signal peptide" evidence="1">
    <location>
        <begin position="1"/>
        <end position="22"/>
    </location>
</feature>
<name>A0A840BMM9_9RHOO</name>
<evidence type="ECO:0000313" key="3">
    <source>
        <dbReference type="Proteomes" id="UP000561045"/>
    </source>
</evidence>
<dbReference type="Proteomes" id="UP000561045">
    <property type="component" value="Unassembled WGS sequence"/>
</dbReference>
<feature type="chain" id="PRO_5032390907" description="Lipoprotein" evidence="1">
    <location>
        <begin position="23"/>
        <end position="113"/>
    </location>
</feature>
<dbReference type="EMBL" id="JACIET010000002">
    <property type="protein sequence ID" value="MBB4013784.1"/>
    <property type="molecule type" value="Genomic_DNA"/>
</dbReference>